<dbReference type="EMBL" id="JAYWIO010000004">
    <property type="protein sequence ID" value="KAK7266373.1"/>
    <property type="molecule type" value="Genomic_DNA"/>
</dbReference>
<dbReference type="Proteomes" id="UP001372338">
    <property type="component" value="Unassembled WGS sequence"/>
</dbReference>
<dbReference type="Pfam" id="PF02365">
    <property type="entry name" value="NAM"/>
    <property type="match status" value="1"/>
</dbReference>
<dbReference type="InterPro" id="IPR036093">
    <property type="entry name" value="NAC_dom_sf"/>
</dbReference>
<evidence type="ECO:0000313" key="6">
    <source>
        <dbReference type="EMBL" id="KAK7266373.1"/>
    </source>
</evidence>
<keyword evidence="2" id="KW-0238">DNA-binding</keyword>
<evidence type="ECO:0000259" key="5">
    <source>
        <dbReference type="PROSITE" id="PS51005"/>
    </source>
</evidence>
<accession>A0AAN9F717</accession>
<dbReference type="AlphaFoldDB" id="A0AAN9F717"/>
<comment type="caution">
    <text evidence="6">The sequence shown here is derived from an EMBL/GenBank/DDBJ whole genome shotgun (WGS) entry which is preliminary data.</text>
</comment>
<feature type="domain" description="NAC" evidence="5">
    <location>
        <begin position="14"/>
        <end position="187"/>
    </location>
</feature>
<proteinExistence type="predicted"/>
<evidence type="ECO:0000256" key="2">
    <source>
        <dbReference type="ARBA" id="ARBA00023125"/>
    </source>
</evidence>
<dbReference type="PANTHER" id="PTHR31744:SF77">
    <property type="entry name" value="PROTEIN FEZ"/>
    <property type="match status" value="1"/>
</dbReference>
<protein>
    <recommendedName>
        <fullName evidence="5">NAC domain-containing protein</fullName>
    </recommendedName>
</protein>
<dbReference type="PANTHER" id="PTHR31744">
    <property type="entry name" value="PROTEIN CUP-SHAPED COTYLEDON 2-RELATED"/>
    <property type="match status" value="1"/>
</dbReference>
<sequence>MEERNDLDKIDDVMLPGFRFHPTDEELVDFYLKRKIQQKSLPIELIKQVDIYKYDPWDLPKPGPPKKFSDKTIPASDLWAICRIFKKTTSMSMAQKALSQPWFSQLPGSMVSDILTQGSANFNNNNNNHQFSSENNNISSCTTPIASSTIIHQVSNANTNFSASAEIPSYNKPIISSNNIITTVSKSSSSSQIPTVSNAVIVDLVADDSFNNIFYTLDSATGPTNPDSIGFEEPNQQHYINSTTTTGFSISLPQDNMQMQGTTNMGTVVAGLVEDHGWRKNLSPVQISGFPFNLSPDDDWKPTFSWESHPCPSDMSTTFATNKCYT</sequence>
<evidence type="ECO:0000313" key="7">
    <source>
        <dbReference type="Proteomes" id="UP001372338"/>
    </source>
</evidence>
<dbReference type="InterPro" id="IPR003441">
    <property type="entry name" value="NAC-dom"/>
</dbReference>
<dbReference type="PROSITE" id="PS51005">
    <property type="entry name" value="NAC"/>
    <property type="match status" value="1"/>
</dbReference>
<evidence type="ECO:0000256" key="3">
    <source>
        <dbReference type="ARBA" id="ARBA00023163"/>
    </source>
</evidence>
<dbReference type="Gene3D" id="2.170.150.80">
    <property type="entry name" value="NAC domain"/>
    <property type="match status" value="1"/>
</dbReference>
<keyword evidence="3" id="KW-0804">Transcription</keyword>
<keyword evidence="7" id="KW-1185">Reference proteome</keyword>
<dbReference type="GO" id="GO:0003677">
    <property type="term" value="F:DNA binding"/>
    <property type="evidence" value="ECO:0007669"/>
    <property type="project" value="UniProtKB-KW"/>
</dbReference>
<dbReference type="SUPFAM" id="SSF101941">
    <property type="entry name" value="NAC domain"/>
    <property type="match status" value="1"/>
</dbReference>
<evidence type="ECO:0000256" key="4">
    <source>
        <dbReference type="ARBA" id="ARBA00023242"/>
    </source>
</evidence>
<keyword evidence="4" id="KW-0539">Nucleus</keyword>
<name>A0AAN9F717_CROPI</name>
<keyword evidence="1" id="KW-0805">Transcription regulation</keyword>
<evidence type="ECO:0000256" key="1">
    <source>
        <dbReference type="ARBA" id="ARBA00023015"/>
    </source>
</evidence>
<dbReference type="GO" id="GO:0006355">
    <property type="term" value="P:regulation of DNA-templated transcription"/>
    <property type="evidence" value="ECO:0007669"/>
    <property type="project" value="InterPro"/>
</dbReference>
<gene>
    <name evidence="6" type="ORF">RIF29_19017</name>
</gene>
<organism evidence="6 7">
    <name type="scientific">Crotalaria pallida</name>
    <name type="common">Smooth rattlebox</name>
    <name type="synonym">Crotalaria striata</name>
    <dbReference type="NCBI Taxonomy" id="3830"/>
    <lineage>
        <taxon>Eukaryota</taxon>
        <taxon>Viridiplantae</taxon>
        <taxon>Streptophyta</taxon>
        <taxon>Embryophyta</taxon>
        <taxon>Tracheophyta</taxon>
        <taxon>Spermatophyta</taxon>
        <taxon>Magnoliopsida</taxon>
        <taxon>eudicotyledons</taxon>
        <taxon>Gunneridae</taxon>
        <taxon>Pentapetalae</taxon>
        <taxon>rosids</taxon>
        <taxon>fabids</taxon>
        <taxon>Fabales</taxon>
        <taxon>Fabaceae</taxon>
        <taxon>Papilionoideae</taxon>
        <taxon>50 kb inversion clade</taxon>
        <taxon>genistoids sensu lato</taxon>
        <taxon>core genistoids</taxon>
        <taxon>Crotalarieae</taxon>
        <taxon>Crotalaria</taxon>
    </lineage>
</organism>
<reference evidence="6 7" key="1">
    <citation type="submission" date="2024-01" db="EMBL/GenBank/DDBJ databases">
        <title>The genomes of 5 underutilized Papilionoideae crops provide insights into root nodulation and disease resistanc.</title>
        <authorList>
            <person name="Yuan L."/>
        </authorList>
    </citation>
    <scope>NUCLEOTIDE SEQUENCE [LARGE SCALE GENOMIC DNA]</scope>
    <source>
        <strain evidence="6">ZHUSHIDOU_FW_LH</strain>
        <tissue evidence="6">Leaf</tissue>
    </source>
</reference>